<evidence type="ECO:0000313" key="3">
    <source>
        <dbReference type="Proteomes" id="UP000537131"/>
    </source>
</evidence>
<dbReference type="InterPro" id="IPR036514">
    <property type="entry name" value="SGNH_hydro_sf"/>
</dbReference>
<sequence>MYNVLVFGTGKVSDILETSLNNDVNIVAYVDNDKSKWKKLKNCKCIIQPNEIWKYKFDYILIASQFNEEIYYQLLNMGIDSDKIFEYYKFYINYYNYYKTNMDEFLNKYKKSVEIIATGISYANTGFRTDICCKNAYSFTWGSQDIFYDYYTVKFLLEKFPNKVSDLKHVLIGICYYSFQYDMSLSSMRSKVPLYYSVLKEAHNFKDIDKAYEAYELNKNIANVVLKKNNDGTYDLKSDIQTSIHYDDKWNIGKKQAELDCNKNYPETVKENTQIFKDYLQLLKDYNIKPIVVVFPASKYYTTYFSKRIEDEFHSIINGVRKEYDFQYIDYFRLDLFEDEDFADVSHLNDKGAEKLTKLLNEEIDWRDIS</sequence>
<dbReference type="Pfam" id="PF22674">
    <property type="entry name" value="C2185-like_N"/>
    <property type="match status" value="1"/>
</dbReference>
<dbReference type="AlphaFoldDB" id="A0A7Y0EDP5"/>
<comment type="caution">
    <text evidence="2">The sequence shown here is derived from an EMBL/GenBank/DDBJ whole genome shotgun (WGS) entry which is preliminary data.</text>
</comment>
<proteinExistence type="predicted"/>
<evidence type="ECO:0000313" key="2">
    <source>
        <dbReference type="EMBL" id="NMM61478.1"/>
    </source>
</evidence>
<dbReference type="Gene3D" id="3.40.50.720">
    <property type="entry name" value="NAD(P)-binding Rossmann-like Domain"/>
    <property type="match status" value="1"/>
</dbReference>
<dbReference type="SUPFAM" id="SSF52266">
    <property type="entry name" value="SGNH hydrolase"/>
    <property type="match status" value="1"/>
</dbReference>
<dbReference type="RefSeq" id="WP_169296081.1">
    <property type="nucleotide sequence ID" value="NZ_JABBNI010000004.1"/>
</dbReference>
<keyword evidence="3" id="KW-1185">Reference proteome</keyword>
<dbReference type="Gene3D" id="3.40.50.1110">
    <property type="entry name" value="SGNH hydrolase"/>
    <property type="match status" value="1"/>
</dbReference>
<accession>A0A7Y0EDP5</accession>
<organism evidence="2 3">
    <name type="scientific">Clostridium muellerianum</name>
    <dbReference type="NCBI Taxonomy" id="2716538"/>
    <lineage>
        <taxon>Bacteria</taxon>
        <taxon>Bacillati</taxon>
        <taxon>Bacillota</taxon>
        <taxon>Clostridia</taxon>
        <taxon>Eubacteriales</taxon>
        <taxon>Clostridiaceae</taxon>
        <taxon>Clostridium</taxon>
    </lineage>
</organism>
<dbReference type="InterPro" id="IPR054601">
    <property type="entry name" value="C2185-like_N"/>
</dbReference>
<dbReference type="EMBL" id="JABBNI010000004">
    <property type="protein sequence ID" value="NMM61478.1"/>
    <property type="molecule type" value="Genomic_DNA"/>
</dbReference>
<reference evidence="2 3" key="1">
    <citation type="submission" date="2020-06" db="EMBL/GenBank/DDBJ databases">
        <title>Complete Genome Sequence of Clostridium muelleri sp. nov. P21T, an Acid-Alcohol Producing Acetogen Isolated from Old Hay.</title>
        <authorList>
            <person name="Duncan K.E."/>
            <person name="Tanner R.S."/>
        </authorList>
    </citation>
    <scope>NUCLEOTIDE SEQUENCE [LARGE SCALE GENOMIC DNA]</scope>
    <source>
        <strain evidence="2 3">P21</strain>
    </source>
</reference>
<evidence type="ECO:0000259" key="1">
    <source>
        <dbReference type="Pfam" id="PF22674"/>
    </source>
</evidence>
<protein>
    <submittedName>
        <fullName evidence="2">Chemotaxis protein</fullName>
    </submittedName>
</protein>
<name>A0A7Y0EDP5_9CLOT</name>
<gene>
    <name evidence="2" type="ORF">HBE96_01920</name>
</gene>
<feature type="domain" description="C2185-like N-terminal" evidence="1">
    <location>
        <begin position="1"/>
        <end position="84"/>
    </location>
</feature>
<dbReference type="Proteomes" id="UP000537131">
    <property type="component" value="Unassembled WGS sequence"/>
</dbReference>